<proteinExistence type="predicted"/>
<comment type="caution">
    <text evidence="2">The sequence shown here is derived from an EMBL/GenBank/DDBJ whole genome shotgun (WGS) entry which is preliminary data.</text>
</comment>
<gene>
    <name evidence="2" type="ORF">GCM10009111_34450</name>
</gene>
<dbReference type="RefSeq" id="WP_343819061.1">
    <property type="nucleotide sequence ID" value="NZ_BAAAFA010000016.1"/>
</dbReference>
<dbReference type="EMBL" id="BAAAFA010000016">
    <property type="protein sequence ID" value="GAA0824011.1"/>
    <property type="molecule type" value="Genomic_DNA"/>
</dbReference>
<evidence type="ECO:0000313" key="3">
    <source>
        <dbReference type="Proteomes" id="UP001500021"/>
    </source>
</evidence>
<name>A0ABP3WKV5_9GAMM</name>
<organism evidence="2 3">
    <name type="scientific">Colwellia asteriadis</name>
    <dbReference type="NCBI Taxonomy" id="517723"/>
    <lineage>
        <taxon>Bacteria</taxon>
        <taxon>Pseudomonadati</taxon>
        <taxon>Pseudomonadota</taxon>
        <taxon>Gammaproteobacteria</taxon>
        <taxon>Alteromonadales</taxon>
        <taxon>Colwelliaceae</taxon>
        <taxon>Colwellia</taxon>
    </lineage>
</organism>
<evidence type="ECO:0000259" key="1">
    <source>
        <dbReference type="Pfam" id="PF21832"/>
    </source>
</evidence>
<reference evidence="3" key="1">
    <citation type="journal article" date="2019" name="Int. J. Syst. Evol. Microbiol.">
        <title>The Global Catalogue of Microorganisms (GCM) 10K type strain sequencing project: providing services to taxonomists for standard genome sequencing and annotation.</title>
        <authorList>
            <consortium name="The Broad Institute Genomics Platform"/>
            <consortium name="The Broad Institute Genome Sequencing Center for Infectious Disease"/>
            <person name="Wu L."/>
            <person name="Ma J."/>
        </authorList>
    </citation>
    <scope>NUCLEOTIDE SEQUENCE [LARGE SCALE GENOMIC DNA]</scope>
    <source>
        <strain evidence="3">JCM 15608</strain>
    </source>
</reference>
<dbReference type="Proteomes" id="UP001500021">
    <property type="component" value="Unassembled WGS sequence"/>
</dbReference>
<keyword evidence="3" id="KW-1185">Reference proteome</keyword>
<feature type="domain" description="DUF6892" evidence="1">
    <location>
        <begin position="375"/>
        <end position="518"/>
    </location>
</feature>
<accession>A0ABP3WKV5</accession>
<dbReference type="Pfam" id="PF21832">
    <property type="entry name" value="DUF6892"/>
    <property type="match status" value="1"/>
</dbReference>
<protein>
    <recommendedName>
        <fullName evidence="1">DUF6892 domain-containing protein</fullName>
    </recommendedName>
</protein>
<sequence>MSFFTTFIPNLDQLDLNTQRLNKSLKDKINRNWQDTFDQPTLMKVYSSLIKELRLFRQGKSQPEKLYYFLKLFSSSDYKVIFDQKYHHALLLHTELLKSEIEQLLLEKNTQLIKNTTPAEQGDLREMVSFLIGLYSKHPSYHSEGYDELKSIGGNLVFNFLDSYPYQDTCDSIIRLLPLASNALEKYTQLLNDIVCGKQNDDRRDLLLYILLSETIGLYTQKSDFFYKKSKAVLKLLSKHIALWSDEQLDYFITQGVLKVYGIYPNTKAKIAEIMEYINKLHEGDFSPEVIKKRVKEYNLEIVNIESNPNTFIDQCYNSTAKSLMVKSNTIAFLQRLSKLAPSSQAKTQLNQLIERTLAIKNTPKVFPINKTAKIKFSDLHFKLLVIEDLMYNKGLLTPKFDLNQFVAEYHQREIDKEQEGDSVIPEVLAYFKGLDISEELLKKVTSLTQDCGVDGGADIYAQLWPFWDPGCGDEVLKISNKALKDLALLPNLKKIIGLEHSIPSKKLINGFKEHQIQLIEQEF</sequence>
<evidence type="ECO:0000313" key="2">
    <source>
        <dbReference type="EMBL" id="GAA0824011.1"/>
    </source>
</evidence>
<dbReference type="InterPro" id="IPR054187">
    <property type="entry name" value="DUF6892"/>
</dbReference>